<gene>
    <name evidence="4" type="ORF">A2008_07025</name>
</gene>
<evidence type="ECO:0000313" key="5">
    <source>
        <dbReference type="Proteomes" id="UP000178735"/>
    </source>
</evidence>
<keyword evidence="1 2" id="KW-0597">Phosphoprotein</keyword>
<dbReference type="InterPro" id="IPR050595">
    <property type="entry name" value="Bact_response_regulator"/>
</dbReference>
<organism evidence="4 5">
    <name type="scientific">Candidatus Wallbacteria bacterium GWC2_49_35</name>
    <dbReference type="NCBI Taxonomy" id="1817813"/>
    <lineage>
        <taxon>Bacteria</taxon>
        <taxon>Candidatus Walliibacteriota</taxon>
    </lineage>
</organism>
<protein>
    <recommendedName>
        <fullName evidence="3">Response regulatory domain-containing protein</fullName>
    </recommendedName>
</protein>
<dbReference type="PANTHER" id="PTHR44591">
    <property type="entry name" value="STRESS RESPONSE REGULATOR PROTEIN 1"/>
    <property type="match status" value="1"/>
</dbReference>
<dbReference type="AlphaFoldDB" id="A0A1F7WWL2"/>
<dbReference type="InterPro" id="IPR011006">
    <property type="entry name" value="CheY-like_superfamily"/>
</dbReference>
<proteinExistence type="predicted"/>
<reference evidence="4 5" key="1">
    <citation type="journal article" date="2016" name="Nat. Commun.">
        <title>Thousands of microbial genomes shed light on interconnected biogeochemical processes in an aquifer system.</title>
        <authorList>
            <person name="Anantharaman K."/>
            <person name="Brown C.T."/>
            <person name="Hug L.A."/>
            <person name="Sharon I."/>
            <person name="Castelle C.J."/>
            <person name="Probst A.J."/>
            <person name="Thomas B.C."/>
            <person name="Singh A."/>
            <person name="Wilkins M.J."/>
            <person name="Karaoz U."/>
            <person name="Brodie E.L."/>
            <person name="Williams K.H."/>
            <person name="Hubbard S.S."/>
            <person name="Banfield J.F."/>
        </authorList>
    </citation>
    <scope>NUCLEOTIDE SEQUENCE [LARGE SCALE GENOMIC DNA]</scope>
</reference>
<dbReference type="PROSITE" id="PS50110">
    <property type="entry name" value="RESPONSE_REGULATORY"/>
    <property type="match status" value="1"/>
</dbReference>
<dbReference type="GO" id="GO:0000160">
    <property type="term" value="P:phosphorelay signal transduction system"/>
    <property type="evidence" value="ECO:0007669"/>
    <property type="project" value="InterPro"/>
</dbReference>
<accession>A0A1F7WWL2</accession>
<dbReference type="EMBL" id="MGFH01000048">
    <property type="protein sequence ID" value="OGM07090.1"/>
    <property type="molecule type" value="Genomic_DNA"/>
</dbReference>
<feature type="domain" description="Response regulatory" evidence="3">
    <location>
        <begin position="3"/>
        <end position="117"/>
    </location>
</feature>
<dbReference type="SUPFAM" id="SSF52172">
    <property type="entry name" value="CheY-like"/>
    <property type="match status" value="1"/>
</dbReference>
<evidence type="ECO:0000259" key="3">
    <source>
        <dbReference type="PROSITE" id="PS50110"/>
    </source>
</evidence>
<dbReference type="STRING" id="1817813.A2008_07025"/>
<dbReference type="SMART" id="SM00448">
    <property type="entry name" value="REC"/>
    <property type="match status" value="1"/>
</dbReference>
<name>A0A1F7WWL2_9BACT</name>
<dbReference type="Gene3D" id="3.40.50.2300">
    <property type="match status" value="1"/>
</dbReference>
<sequence length="125" mass="14346">MEKILICEDEEDLRVIFIDFFKDKGFDVVCAADGEEGLKLVDSEKPDIMLLDMRMPKLDGYGTLKKLREYNKELPVIVITAYGYICQVIQMMNLGISGYVTKPIDYDKLSDKIREVLSLKQNENA</sequence>
<dbReference type="Proteomes" id="UP000178735">
    <property type="component" value="Unassembled WGS sequence"/>
</dbReference>
<evidence type="ECO:0000313" key="4">
    <source>
        <dbReference type="EMBL" id="OGM07090.1"/>
    </source>
</evidence>
<dbReference type="Pfam" id="PF00072">
    <property type="entry name" value="Response_reg"/>
    <property type="match status" value="1"/>
</dbReference>
<evidence type="ECO:0000256" key="1">
    <source>
        <dbReference type="ARBA" id="ARBA00022553"/>
    </source>
</evidence>
<dbReference type="InterPro" id="IPR001789">
    <property type="entry name" value="Sig_transdc_resp-reg_receiver"/>
</dbReference>
<comment type="caution">
    <text evidence="4">The sequence shown here is derived from an EMBL/GenBank/DDBJ whole genome shotgun (WGS) entry which is preliminary data.</text>
</comment>
<dbReference type="PANTHER" id="PTHR44591:SF3">
    <property type="entry name" value="RESPONSE REGULATORY DOMAIN-CONTAINING PROTEIN"/>
    <property type="match status" value="1"/>
</dbReference>
<evidence type="ECO:0000256" key="2">
    <source>
        <dbReference type="PROSITE-ProRule" id="PRU00169"/>
    </source>
</evidence>
<feature type="modified residue" description="4-aspartylphosphate" evidence="2">
    <location>
        <position position="52"/>
    </location>
</feature>